<dbReference type="GO" id="GO:0003723">
    <property type="term" value="F:RNA binding"/>
    <property type="evidence" value="ECO:0007669"/>
    <property type="project" value="InterPro"/>
</dbReference>
<feature type="domain" description="Small ribosomal subunit protein uS3 C-terminal" evidence="9">
    <location>
        <begin position="813"/>
        <end position="896"/>
    </location>
</feature>
<dbReference type="SUPFAM" id="SSF54814">
    <property type="entry name" value="Prokaryotic type KH domain (KH-domain type II)"/>
    <property type="match status" value="1"/>
</dbReference>
<dbReference type="GO" id="GO:0003735">
    <property type="term" value="F:structural constituent of ribosome"/>
    <property type="evidence" value="ECO:0007669"/>
    <property type="project" value="InterPro"/>
</dbReference>
<dbReference type="InterPro" id="IPR018280">
    <property type="entry name" value="Ribosomal_uS3_CS"/>
</dbReference>
<evidence type="ECO:0000256" key="3">
    <source>
        <dbReference type="ARBA" id="ARBA00023274"/>
    </source>
</evidence>
<dbReference type="InterPro" id="IPR015946">
    <property type="entry name" value="KH_dom-like_a/b"/>
</dbReference>
<feature type="region of interest" description="Disordered" evidence="8">
    <location>
        <begin position="595"/>
        <end position="618"/>
    </location>
</feature>
<dbReference type="GO" id="GO:0009507">
    <property type="term" value="C:chloroplast"/>
    <property type="evidence" value="ECO:0007669"/>
    <property type="project" value="UniProtKB-SubCell"/>
</dbReference>
<evidence type="ECO:0000256" key="4">
    <source>
        <dbReference type="ARBA" id="ARBA00035154"/>
    </source>
</evidence>
<comment type="similarity">
    <text evidence="1 5 6">Belongs to the universal ribosomal protein uS3 family.</text>
</comment>
<accession>A0A6H1XE38</accession>
<dbReference type="InterPro" id="IPR001351">
    <property type="entry name" value="Ribosomal_uS3_C"/>
</dbReference>
<dbReference type="Gene3D" id="3.30.1140.32">
    <property type="entry name" value="Ribosomal protein S3, C-terminal domain"/>
    <property type="match status" value="1"/>
</dbReference>
<dbReference type="PANTHER" id="PTHR11760:SF19">
    <property type="entry name" value="SMALL RIBOSOMAL SUBUNIT PROTEIN US3C"/>
    <property type="match status" value="1"/>
</dbReference>
<gene>
    <name evidence="5 10" type="primary">rps3</name>
</gene>
<name>A0A6H1XE38_9CHLO</name>
<sequence length="899" mass="103306">MGQKIHPYGYRVGITQPHAARWFANKYQYPQYVFEDFLLKQSLFKNVPVENLPRKRTDDKSETKLVQIKIERLIRNTIKVKLYVTSPENAQELFDSLDFNNSKKDNLKPTKATSSSNLETKKQLNSFILNIQKKALNKKILQLQILKLQNMQSKLLMFKTLVNPSSFKKENQSLFLGDGEQKGVNAVFLESLGTKSFRVQETVPTLLAQFENSATFYTTQLSKIKHLNLNGFVLLNKFEKNEPISNELKKVLAKNILRARNLELQLEKNSKNLNSTLISKLNTLTTLETKITHIIKLIEVIKILRTNGHMDTITFAEFSKSFFEFSSVRTHTNLASYFNKYCLVLANNLKDAGASPPDQLLKKDFLVGLKTILKKDVNSLYRGKLLYKLSLGLLEQRYNLNTLIELKIKMLMVKLTKTRNKNYILSIQHLNNSLKQNSTFIKQLESWLTFLTKKLNNQTKRSNDSASTENGNSTPSELLRERIYKIDCYVNKIETTMNTIGNQNSSFSLQGELSQSTENMSMEKNLIFVNYNIVKQKLIAELLKMEKSEFLALSTESNLGANFDAQLTKTLQIIQNKLTTLKQIYFDKSGIHPFSESSETQNMDVQNESSSERKAELLPGSTTKTLRLKTALQNLLKTNYENSFVVLQTRRQVYNNIINRFGGKRRYSQILTKEKTWTNPFSKFQNSRGEKGSSPFSQTTQQNLLKDKTYLMDLLDTIQQKLYQRKPVKALETRKQKFLVKKAIKKRLKQYLLLMLMNTNTNLAALKTIYNVTTLSNLCANLTDLQTVPKVSVIELVKVHQPKQYAVCLANFIVENLEKRFSFRSTMKKAAEQAMSTANVKGIKIQIAGRLNGAEIARTEWLRDGVVPLQTLRANIDYSYKTAKTIYGILGVKVWLFKE</sequence>
<dbReference type="Gene3D" id="3.30.300.20">
    <property type="match status" value="1"/>
</dbReference>
<dbReference type="GO" id="GO:0022627">
    <property type="term" value="C:cytosolic small ribosomal subunit"/>
    <property type="evidence" value="ECO:0007669"/>
    <property type="project" value="TreeGrafter"/>
</dbReference>
<dbReference type="HAMAP" id="MF_01309_B">
    <property type="entry name" value="Ribosomal_uS3_B"/>
    <property type="match status" value="1"/>
</dbReference>
<dbReference type="InterPro" id="IPR005704">
    <property type="entry name" value="Ribosomal_uS3_bac-typ"/>
</dbReference>
<dbReference type="InterPro" id="IPR009019">
    <property type="entry name" value="KH_sf_prok-type"/>
</dbReference>
<dbReference type="Pfam" id="PF00189">
    <property type="entry name" value="Ribosomal_S3_C"/>
    <property type="match status" value="1"/>
</dbReference>
<evidence type="ECO:0000256" key="6">
    <source>
        <dbReference type="RuleBase" id="RU003624"/>
    </source>
</evidence>
<geneLocation type="chloroplast" evidence="10"/>
<dbReference type="NCBIfam" id="TIGR01009">
    <property type="entry name" value="rpsC_bact"/>
    <property type="match status" value="1"/>
</dbReference>
<comment type="subcellular location">
    <subcellularLocation>
        <location evidence="5 7">Plastid</location>
        <location evidence="5 7">Chloroplast</location>
    </subcellularLocation>
</comment>
<dbReference type="InterPro" id="IPR057258">
    <property type="entry name" value="Ribosomal_uS3"/>
</dbReference>
<evidence type="ECO:0000313" key="10">
    <source>
        <dbReference type="EMBL" id="QJA13921.1"/>
    </source>
</evidence>
<comment type="subunit">
    <text evidence="5 7">Part of the 30S ribosomal subunit.</text>
</comment>
<dbReference type="GO" id="GO:0006412">
    <property type="term" value="P:translation"/>
    <property type="evidence" value="ECO:0007669"/>
    <property type="project" value="UniProtKB-UniRule"/>
</dbReference>
<proteinExistence type="inferred from homology"/>
<protein>
    <recommendedName>
        <fullName evidence="4 5">Small ribosomal subunit protein uS3c</fullName>
    </recommendedName>
</protein>
<dbReference type="EMBL" id="MN701159">
    <property type="protein sequence ID" value="QJA13921.1"/>
    <property type="molecule type" value="Genomic_DNA"/>
</dbReference>
<keyword evidence="7 10" id="KW-0934">Plastid</keyword>
<evidence type="ECO:0000259" key="9">
    <source>
        <dbReference type="Pfam" id="PF00189"/>
    </source>
</evidence>
<feature type="compositionally biased region" description="Polar residues" evidence="8">
    <location>
        <begin position="595"/>
        <end position="609"/>
    </location>
</feature>
<evidence type="ECO:0000256" key="2">
    <source>
        <dbReference type="ARBA" id="ARBA00022980"/>
    </source>
</evidence>
<dbReference type="AlphaFoldDB" id="A0A6H1XE38"/>
<dbReference type="InterPro" id="IPR036419">
    <property type="entry name" value="Ribosomal_S3_C_sf"/>
</dbReference>
<reference evidence="10" key="1">
    <citation type="submission" date="2019-11" db="EMBL/GenBank/DDBJ databases">
        <title>The Chloroplast Genome of the Green Algae Fritschiella tuberosa.</title>
        <authorList>
            <person name="Liu B."/>
        </authorList>
    </citation>
    <scope>NUCLEOTIDE SEQUENCE</scope>
    <source>
        <strain evidence="10">FACHB-2424</strain>
    </source>
</reference>
<evidence type="ECO:0000256" key="8">
    <source>
        <dbReference type="SAM" id="MobiDB-lite"/>
    </source>
</evidence>
<organism evidence="10">
    <name type="scientific">Fritschiella tuberosa</name>
    <dbReference type="NCBI Taxonomy" id="56004"/>
    <lineage>
        <taxon>Eukaryota</taxon>
        <taxon>Viridiplantae</taxon>
        <taxon>Chlorophyta</taxon>
        <taxon>core chlorophytes</taxon>
        <taxon>Chlorophyceae</taxon>
        <taxon>OCC clade</taxon>
        <taxon>Chaetophorales</taxon>
        <taxon>Fritschiellaceae</taxon>
        <taxon>Fritschiella</taxon>
    </lineage>
</organism>
<dbReference type="SUPFAM" id="SSF54821">
    <property type="entry name" value="Ribosomal protein S3 C-terminal domain"/>
    <property type="match status" value="1"/>
</dbReference>
<keyword evidence="2 5" id="KW-0689">Ribosomal protein</keyword>
<evidence type="ECO:0000256" key="1">
    <source>
        <dbReference type="ARBA" id="ARBA00010761"/>
    </source>
</evidence>
<dbReference type="PROSITE" id="PS00548">
    <property type="entry name" value="RIBOSOMAL_S3"/>
    <property type="match status" value="1"/>
</dbReference>
<dbReference type="PANTHER" id="PTHR11760">
    <property type="entry name" value="30S/40S RIBOSOMAL PROTEIN S3"/>
    <property type="match status" value="1"/>
</dbReference>
<keyword evidence="7 10" id="KW-0150">Chloroplast</keyword>
<evidence type="ECO:0000256" key="5">
    <source>
        <dbReference type="HAMAP-Rule" id="MF_01309"/>
    </source>
</evidence>
<keyword evidence="3 5" id="KW-0687">Ribonucleoprotein</keyword>
<evidence type="ECO:0000256" key="7">
    <source>
        <dbReference type="RuleBase" id="RU003626"/>
    </source>
</evidence>